<keyword evidence="1" id="KW-1133">Transmembrane helix</keyword>
<organism evidence="2 3">
    <name type="scientific">Sphagnum jensenii</name>
    <dbReference type="NCBI Taxonomy" id="128206"/>
    <lineage>
        <taxon>Eukaryota</taxon>
        <taxon>Viridiplantae</taxon>
        <taxon>Streptophyta</taxon>
        <taxon>Embryophyta</taxon>
        <taxon>Bryophyta</taxon>
        <taxon>Sphagnophytina</taxon>
        <taxon>Sphagnopsida</taxon>
        <taxon>Sphagnales</taxon>
        <taxon>Sphagnaceae</taxon>
        <taxon>Sphagnum</taxon>
    </lineage>
</organism>
<evidence type="ECO:0000313" key="3">
    <source>
        <dbReference type="Proteomes" id="UP001497444"/>
    </source>
</evidence>
<accession>A0ABP0VJY6</accession>
<sequence length="390" mass="43530">MLMQLKIFSSSAGEVFACTLRITLICCGTALDARSSFTGTMSIFSTANLEYPGDQSRLRFAQSVTRLVNMIPKNLKTATALHLMIVACLVTSVLVITRAIAQESFNGVTSSLQQLQSSTLNCSALESELEALKNASSSTAVDQFEGDDKPGIIQGYILSGTLDERFNNSKKVLDDLQIQVHHAIPFSYQSEEVDKALEAYHGSRRYHNDRYKKAFSNRMSFLDLFQKFVDDRSAKLDSWRFFFENDIALNPKVTPIDAHDAILEGMELAAADGIMYLGICGPHQCTNKAHLKNGLEASRCIGACTHAFGLTKWKAGGFLSVVHKMKLPSRQTGMHLDLVFKEYQTDIHKFWYLGSNLKSPLRKMNHYGLLYQDRLKYPSIIDAKLPKNGT</sequence>
<keyword evidence="1" id="KW-0472">Membrane</keyword>
<evidence type="ECO:0000256" key="1">
    <source>
        <dbReference type="SAM" id="Phobius"/>
    </source>
</evidence>
<evidence type="ECO:0000313" key="2">
    <source>
        <dbReference type="EMBL" id="CAK9254669.1"/>
    </source>
</evidence>
<feature type="transmembrane region" description="Helical" evidence="1">
    <location>
        <begin position="80"/>
        <end position="101"/>
    </location>
</feature>
<gene>
    <name evidence="2" type="ORF">CSSPJE1EN1_LOCUS147</name>
</gene>
<name>A0ABP0VJY6_9BRYO</name>
<protein>
    <submittedName>
        <fullName evidence="2">Uncharacterized protein</fullName>
    </submittedName>
</protein>
<keyword evidence="1" id="KW-0812">Transmembrane</keyword>
<dbReference type="EMBL" id="OZ020096">
    <property type="protein sequence ID" value="CAK9254669.1"/>
    <property type="molecule type" value="Genomic_DNA"/>
</dbReference>
<dbReference type="Proteomes" id="UP001497444">
    <property type="component" value="Chromosome 1"/>
</dbReference>
<keyword evidence="3" id="KW-1185">Reference proteome</keyword>
<proteinExistence type="predicted"/>
<reference evidence="2 3" key="1">
    <citation type="submission" date="2024-02" db="EMBL/GenBank/DDBJ databases">
        <authorList>
            <consortium name="ELIXIR-Norway"/>
            <consortium name="Elixir Norway"/>
        </authorList>
    </citation>
    <scope>NUCLEOTIDE SEQUENCE [LARGE SCALE GENOMIC DNA]</scope>
</reference>